<sequence length="158" mass="18160">MAESLLFDGTKTLEKEETIKTEVIEEIEISCSENYSENEIAVKLENEESDFIPAKTAKKTRRLPSILQKKQKRQKLSKSVHAIQAARAAQEYAENNLTGSAFTIGYKSVQNGNLGTQMVPILNKKARLKFKIAKFEKEIRKLRKIQDFLLTFEIFEKF</sequence>
<gene>
    <name evidence="1" type="ORF">GSOID_T00032199001</name>
</gene>
<reference evidence="1" key="1">
    <citation type="journal article" date="2010" name="Science">
        <title>Plasticity of animal genome architecture unmasked by rapid evolution of a pelagic tunicate.</title>
        <authorList>
            <person name="Denoeud F."/>
            <person name="Henriet S."/>
            <person name="Mungpakdee S."/>
            <person name="Aury J.M."/>
            <person name="Da Silva C."/>
            <person name="Brinkmann H."/>
            <person name="Mikhaleva J."/>
            <person name="Olsen L.C."/>
            <person name="Jubin C."/>
            <person name="Canestro C."/>
            <person name="Bouquet J.M."/>
            <person name="Danks G."/>
            <person name="Poulain J."/>
            <person name="Campsteijn C."/>
            <person name="Adamski M."/>
            <person name="Cross I."/>
            <person name="Yadetie F."/>
            <person name="Muffato M."/>
            <person name="Louis A."/>
            <person name="Butcher S."/>
            <person name="Tsagkogeorga G."/>
            <person name="Konrad A."/>
            <person name="Singh S."/>
            <person name="Jensen M.F."/>
            <person name="Cong E.H."/>
            <person name="Eikeseth-Otteraa H."/>
            <person name="Noel B."/>
            <person name="Anthouard V."/>
            <person name="Porcel B.M."/>
            <person name="Kachouri-Lafond R."/>
            <person name="Nishino A."/>
            <person name="Ugolini M."/>
            <person name="Chourrout P."/>
            <person name="Nishida H."/>
            <person name="Aasland R."/>
            <person name="Huzurbazar S."/>
            <person name="Westhof E."/>
            <person name="Delsuc F."/>
            <person name="Lehrach H."/>
            <person name="Reinhardt R."/>
            <person name="Weissenbach J."/>
            <person name="Roy S.W."/>
            <person name="Artiguenave F."/>
            <person name="Postlethwait J.H."/>
            <person name="Manak J.R."/>
            <person name="Thompson E.M."/>
            <person name="Jaillon O."/>
            <person name="Du Pasquier L."/>
            <person name="Boudinot P."/>
            <person name="Liberles D.A."/>
            <person name="Volff J.N."/>
            <person name="Philippe H."/>
            <person name="Lenhard B."/>
            <person name="Roest Crollius H."/>
            <person name="Wincker P."/>
            <person name="Chourrout D."/>
        </authorList>
    </citation>
    <scope>NUCLEOTIDE SEQUENCE [LARGE SCALE GENOMIC DNA]</scope>
</reference>
<name>E4YBA6_OIKDI</name>
<evidence type="ECO:0000313" key="1">
    <source>
        <dbReference type="EMBL" id="CBY32843.1"/>
    </source>
</evidence>
<protein>
    <submittedName>
        <fullName evidence="1">Uncharacterized protein</fullName>
    </submittedName>
</protein>
<dbReference type="AlphaFoldDB" id="E4YBA6"/>
<dbReference type="Proteomes" id="UP000011014">
    <property type="component" value="Unassembled WGS sequence"/>
</dbReference>
<dbReference type="EMBL" id="FN654374">
    <property type="protein sequence ID" value="CBY32843.1"/>
    <property type="molecule type" value="Genomic_DNA"/>
</dbReference>
<organism evidence="1">
    <name type="scientific">Oikopleura dioica</name>
    <name type="common">Tunicate</name>
    <dbReference type="NCBI Taxonomy" id="34765"/>
    <lineage>
        <taxon>Eukaryota</taxon>
        <taxon>Metazoa</taxon>
        <taxon>Chordata</taxon>
        <taxon>Tunicata</taxon>
        <taxon>Appendicularia</taxon>
        <taxon>Copelata</taxon>
        <taxon>Oikopleuridae</taxon>
        <taxon>Oikopleura</taxon>
    </lineage>
</organism>
<accession>E4YBA6</accession>
<proteinExistence type="predicted"/>